<keyword evidence="2" id="KW-1185">Reference proteome</keyword>
<dbReference type="EMBL" id="CP025121">
    <property type="protein sequence ID" value="AYJ01286.1"/>
    <property type="molecule type" value="Genomic_DNA"/>
</dbReference>
<protein>
    <submittedName>
        <fullName evidence="1">Uncharacterized protein</fullName>
    </submittedName>
</protein>
<gene>
    <name evidence="1" type="ORF">CWO85_01975</name>
</gene>
<evidence type="ECO:0000313" key="2">
    <source>
        <dbReference type="Proteomes" id="UP000272462"/>
    </source>
</evidence>
<dbReference type="Proteomes" id="UP000272462">
    <property type="component" value="Chromosome"/>
</dbReference>
<sequence>MKLNLILLYAFKFKQKHKVIEMINLPKSLTPSYDIVKYVNIQIGNTYNQKCSNNNTRFECETTDYKYIINCPLKETKTIDLPKSLNSMKVNCSKSLDTFYFLKNL</sequence>
<accession>A0A660HND8</accession>
<dbReference type="KEGG" id="pzi:CWO85_01975"/>
<dbReference type="AlphaFoldDB" id="A0A660HND8"/>
<name>A0A660HND8_ZIZJU</name>
<evidence type="ECO:0000313" key="1">
    <source>
        <dbReference type="EMBL" id="AYJ01286.1"/>
    </source>
</evidence>
<reference evidence="1 2" key="1">
    <citation type="journal article" date="2018" name="BMC Genomics">
        <title>Comparative genome analysis of jujube witches'-broom Phytoplasma, an obligate pathogen that causes jujube witches'-broom disease.</title>
        <authorList>
            <person name="Wang J."/>
            <person name="Song L."/>
            <person name="Jiao Q."/>
            <person name="Yang S."/>
            <person name="Gao R."/>
            <person name="Lu X."/>
            <person name="Zhou G."/>
        </authorList>
    </citation>
    <scope>NUCLEOTIDE SEQUENCE [LARGE SCALE GENOMIC DNA]</scope>
    <source>
        <strain evidence="1">Jwb-nky</strain>
    </source>
</reference>
<proteinExistence type="predicted"/>
<organism evidence="1 2">
    <name type="scientific">Ziziphus jujuba witches'-broom phytoplasma</name>
    <dbReference type="NCBI Taxonomy" id="135727"/>
    <lineage>
        <taxon>Bacteria</taxon>
        <taxon>Bacillati</taxon>
        <taxon>Mycoplasmatota</taxon>
        <taxon>Mollicutes</taxon>
        <taxon>Acholeplasmatales</taxon>
        <taxon>Acholeplasmataceae</taxon>
        <taxon>Candidatus Phytoplasma</taxon>
        <taxon>16SrV (Elm yellows group)</taxon>
    </lineage>
</organism>
<dbReference type="RefSeq" id="WP_121464013.1">
    <property type="nucleotide sequence ID" value="NZ_CP025121.1"/>
</dbReference>